<dbReference type="PROSITE" id="PS00518">
    <property type="entry name" value="ZF_RING_1"/>
    <property type="match status" value="1"/>
</dbReference>
<comment type="caution">
    <text evidence="9">The sequence shown here is derived from an EMBL/GenBank/DDBJ whole genome shotgun (WGS) entry which is preliminary data.</text>
</comment>
<dbReference type="SMART" id="SM00184">
    <property type="entry name" value="RING"/>
    <property type="match status" value="1"/>
</dbReference>
<dbReference type="Gene3D" id="3.30.40.10">
    <property type="entry name" value="Zinc/RING finger domain, C3HC4 (zinc finger)"/>
    <property type="match status" value="1"/>
</dbReference>
<dbReference type="InterPro" id="IPR013083">
    <property type="entry name" value="Znf_RING/FYVE/PHD"/>
</dbReference>
<organism evidence="9 10">
    <name type="scientific">Caenorhabditis auriculariae</name>
    <dbReference type="NCBI Taxonomy" id="2777116"/>
    <lineage>
        <taxon>Eukaryota</taxon>
        <taxon>Metazoa</taxon>
        <taxon>Ecdysozoa</taxon>
        <taxon>Nematoda</taxon>
        <taxon>Chromadorea</taxon>
        <taxon>Rhabditida</taxon>
        <taxon>Rhabditina</taxon>
        <taxon>Rhabditomorpha</taxon>
        <taxon>Rhabditoidea</taxon>
        <taxon>Rhabditidae</taxon>
        <taxon>Peloderinae</taxon>
        <taxon>Caenorhabditis</taxon>
    </lineage>
</organism>
<gene>
    <name evidence="9" type="ORF">CAUJ_LOCUS10081</name>
</gene>
<evidence type="ECO:0000313" key="9">
    <source>
        <dbReference type="EMBL" id="CAD6194162.1"/>
    </source>
</evidence>
<evidence type="ECO:0000256" key="7">
    <source>
        <dbReference type="SAM" id="MobiDB-lite"/>
    </source>
</evidence>
<feature type="domain" description="RING-type" evidence="8">
    <location>
        <begin position="88"/>
        <end position="127"/>
    </location>
</feature>
<dbReference type="GO" id="GO:0005634">
    <property type="term" value="C:nucleus"/>
    <property type="evidence" value="ECO:0007669"/>
    <property type="project" value="UniProtKB-SubCell"/>
</dbReference>
<dbReference type="GO" id="GO:0008270">
    <property type="term" value="F:zinc ion binding"/>
    <property type="evidence" value="ECO:0007669"/>
    <property type="project" value="UniProtKB-KW"/>
</dbReference>
<proteinExistence type="predicted"/>
<feature type="compositionally biased region" description="Basic and acidic residues" evidence="7">
    <location>
        <begin position="1"/>
        <end position="10"/>
    </location>
</feature>
<evidence type="ECO:0000256" key="1">
    <source>
        <dbReference type="ARBA" id="ARBA00004123"/>
    </source>
</evidence>
<evidence type="ECO:0000256" key="3">
    <source>
        <dbReference type="ARBA" id="ARBA00022771"/>
    </source>
</evidence>
<keyword evidence="2" id="KW-0479">Metal-binding</keyword>
<evidence type="ECO:0000259" key="8">
    <source>
        <dbReference type="PROSITE" id="PS50089"/>
    </source>
</evidence>
<dbReference type="EMBL" id="CAJGYM010000042">
    <property type="protein sequence ID" value="CAD6194162.1"/>
    <property type="molecule type" value="Genomic_DNA"/>
</dbReference>
<dbReference type="FunFam" id="3.10.20.90:FF:000431">
    <property type="entry name" value="Protein CBG06226"/>
    <property type="match status" value="1"/>
</dbReference>
<dbReference type="FunFam" id="3.30.40.10:FF:000122">
    <property type="entry name" value="polycomb group RING finger protein 1"/>
    <property type="match status" value="1"/>
</dbReference>
<keyword evidence="4" id="KW-0862">Zinc</keyword>
<dbReference type="PROSITE" id="PS50089">
    <property type="entry name" value="ZF_RING_2"/>
    <property type="match status" value="1"/>
</dbReference>
<evidence type="ECO:0000256" key="2">
    <source>
        <dbReference type="ARBA" id="ARBA00022723"/>
    </source>
</evidence>
<evidence type="ECO:0000256" key="5">
    <source>
        <dbReference type="ARBA" id="ARBA00023242"/>
    </source>
</evidence>
<evidence type="ECO:0000256" key="6">
    <source>
        <dbReference type="PROSITE-ProRule" id="PRU00175"/>
    </source>
</evidence>
<evidence type="ECO:0000313" key="10">
    <source>
        <dbReference type="Proteomes" id="UP000835052"/>
    </source>
</evidence>
<dbReference type="Pfam" id="PF00097">
    <property type="entry name" value="zf-C3HC4"/>
    <property type="match status" value="1"/>
</dbReference>
<comment type="subcellular location">
    <subcellularLocation>
        <location evidence="1">Nucleus</location>
    </subcellularLocation>
</comment>
<dbReference type="PANTHER" id="PTHR45893">
    <property type="entry name" value="POLYCOMB GROUP RING FINGER PROTEIN"/>
    <property type="match status" value="1"/>
</dbReference>
<dbReference type="AlphaFoldDB" id="A0A8S1HGS3"/>
<keyword evidence="3 6" id="KW-0863">Zinc-finger</keyword>
<keyword evidence="5" id="KW-0539">Nucleus</keyword>
<dbReference type="OrthoDB" id="1305878at2759"/>
<reference evidence="9" key="1">
    <citation type="submission" date="2020-10" db="EMBL/GenBank/DDBJ databases">
        <authorList>
            <person name="Kikuchi T."/>
        </authorList>
    </citation>
    <scope>NUCLEOTIDE SEQUENCE</scope>
    <source>
        <strain evidence="9">NKZ352</strain>
    </source>
</reference>
<keyword evidence="10" id="KW-1185">Reference proteome</keyword>
<feature type="region of interest" description="Disordered" evidence="7">
    <location>
        <begin position="1"/>
        <end position="67"/>
    </location>
</feature>
<dbReference type="Proteomes" id="UP000835052">
    <property type="component" value="Unassembled WGS sequence"/>
</dbReference>
<dbReference type="InterPro" id="IPR017907">
    <property type="entry name" value="Znf_RING_CS"/>
</dbReference>
<protein>
    <recommendedName>
        <fullName evidence="8">RING-type domain-containing protein</fullName>
    </recommendedName>
</protein>
<sequence>MRKRNVRVEADPSTLKSSVAERAGAAKRRRNWKFGLESKDKGRKNAKKEEEEEKPVPVRNGGPSTSDYNFDDGSCNVNLKRMADVVVCSLCEGYLVDATTVIDCLHSFCKSCLLKYFDDDETTCPTCGILIHQSHPAQYVSFDRTMQDVIHKIVPGLMLDEQKNRQAYLHSQRKAAGRNVEEEEKKKAKIQEEERVRGTNRCYQGNPTISHHRCDDQVVVQLKSSENELPLPSRPVIRCSEMTTINTLKRYLALSLWEDISRYNELDIFYNGELMGKDFSLRFIWLTRKRNCPRHEPLDLHYAYHNEY</sequence>
<dbReference type="InterPro" id="IPR051507">
    <property type="entry name" value="PcG_RING_finger"/>
</dbReference>
<name>A0A8S1HGS3_9PELO</name>
<dbReference type="Gene3D" id="3.10.20.90">
    <property type="entry name" value="Phosphatidylinositol 3-kinase Catalytic Subunit, Chain A, domain 1"/>
    <property type="match status" value="1"/>
</dbReference>
<evidence type="ECO:0000256" key="4">
    <source>
        <dbReference type="ARBA" id="ARBA00022833"/>
    </source>
</evidence>
<dbReference type="InterPro" id="IPR018957">
    <property type="entry name" value="Znf_C3HC4_RING-type"/>
</dbReference>
<dbReference type="SUPFAM" id="SSF57850">
    <property type="entry name" value="RING/U-box"/>
    <property type="match status" value="1"/>
</dbReference>
<accession>A0A8S1HGS3</accession>
<dbReference type="InterPro" id="IPR001841">
    <property type="entry name" value="Znf_RING"/>
</dbReference>